<feature type="compositionally biased region" description="Gly residues" evidence="18">
    <location>
        <begin position="257"/>
        <end position="291"/>
    </location>
</feature>
<keyword evidence="11" id="KW-0460">Magnesium</keyword>
<keyword evidence="7" id="KW-0064">Aspartyl protease</keyword>
<evidence type="ECO:0000259" key="19">
    <source>
        <dbReference type="PROSITE" id="PS50994"/>
    </source>
</evidence>
<sequence>MSPMTERYMYEQPNKLKADGSNYREWCVKTRAKINQQKLGKYLQPCYDPDGKYKSGLEMDDDLVALSYIQLSVHNDHLKYIQHVETTYDTWNALKAIYENTSEVSLVTLQMKMYKLDWSERIGLESFADQFQELTRKMTAAGDGTPERSHVTRFLCLLPPRFANTVSYITRESRDTTKFATMRSVLEELKLDDERQQLSNPSLRKNADRSDDALNATVNGECHYCHKAGHFRSECRRRQNDEAKGVQRRNVRDKPQGNGGGRGSYDGGRNGGRFSGRGRGRNSGNGRGGGRPNWRGADYGNYAEEDEMEDIFMIEEDLPVTSCPDDEDTWWQTDVDPAIEPETDDVSTELCQYATDETDECNAAAMYVREAIIDSGATAHMTGDIDLLHSVVACARGVRLADGHPIPVTAMGDLKIKSDETGRTATFKNVLYVPTLKKTLVSISRINRQSNDASLVFKKDHCQLRNKNKLSITARWNDSYLYAIQGKFILPGINDEANMAEAADAMLWHARMGHIPAGSMAAASKASIGGPTDLPKTITCEDCIRGKIQHTSVPKTGDRPQHSLGTCVHTDLWGPVKTASPNGAKYFIAFTEDATNYVWIKFLPQKSDAYEAVMEYVPWLERQTGVQLKTLRTDGGGEYVSDKMEAYLKERGIHHEVSTPRRQWQNGTAERMNRTLVEMGRTMLLHANVAKHWWAEAVNTAAFLRNRTPNGKTAGVTPHELIRGTKPKISSLKVFGCVAWRRNETQDKTASRANLCIFLGYSEVKKAYKVYDLEDKKTVFTVDCTFKETEFHRPRTVLVEDDDDQRDGRRGATTQATKEDIDMDPADTPLLPQHSASGTTSERGKSPPGRKTSPARLMGQPFAHYPPQITRHDTRNSRRITTTGATPVVAVAPTHEEEPRESRWDRSHRPSTKKQSTSPGRTKQTAMDGLDAARHAARATAVESKRSASRNKIRANATTAQPERKASDRGQSPHKTMRTEGTRGVATKVPWQHPIDQDDSSDAANAAYDVCFNATDVDEDVPATFREAMQSADATGWLEACRKEIGNLEAMECYKLSRAPDGTRTLKSKWVFKRKDMPDGTQIFKARVVIKGFAQRYGIDYDETYAPVIRGDSLRLILAIVAATGMKCRQGDATNAYIHAKSDRELYMVPPDGFEASGMVWRILGALYGLKQSALLWYQHFKAILEDLDFAATSSDSCVFTRRVNGRLQIVTIYVDDVLVCASNDNEITSVFTHLQQRIRLNDLGPISKLLGMEIDRNEGDKSMYVTQRTYIERMAVKYGMDKSKRVDTPIPAGTRMTEDAGLPLDDDKPFRQIVGSLLYCAMSTRPDIVHAVTQLSRHLSTPHHMHMLMAKRTVAYLLHTKDIGITYHGQPAGSSELIGFSDSSWADDRPTGRSTCGYLWMLACGPISWRSKLQALVTLSSTEAEYVGACLSAQHGIHLDNLMDELGTKDNGKAITLYLDNQSAIAIGSNQSSVQRTKHLALRFYFLRDMVRGGKFKLTYLPTNIMPADVFTKHVTGDKLRGAMRFMGMGGYCGFCP</sequence>
<evidence type="ECO:0000256" key="5">
    <source>
        <dbReference type="ARBA" id="ARBA00022723"/>
    </source>
</evidence>
<keyword evidence="17" id="KW-0511">Multifunctional enzyme</keyword>
<dbReference type="InterPro" id="IPR039537">
    <property type="entry name" value="Retrotran_Ty1/copia-like"/>
</dbReference>
<keyword evidence="10" id="KW-0067">ATP-binding</keyword>
<evidence type="ECO:0000256" key="7">
    <source>
        <dbReference type="ARBA" id="ARBA00022750"/>
    </source>
</evidence>
<feature type="region of interest" description="Disordered" evidence="18">
    <location>
        <begin position="797"/>
        <end position="981"/>
    </location>
</feature>
<dbReference type="InterPro" id="IPR013103">
    <property type="entry name" value="RVT_2"/>
</dbReference>
<dbReference type="GO" id="GO:0006508">
    <property type="term" value="P:proteolysis"/>
    <property type="evidence" value="ECO:0007669"/>
    <property type="project" value="UniProtKB-KW"/>
</dbReference>
<proteinExistence type="predicted"/>
<dbReference type="CDD" id="cd09272">
    <property type="entry name" value="RNase_HI_RT_Ty1"/>
    <property type="match status" value="1"/>
</dbReference>
<dbReference type="Pfam" id="PF14223">
    <property type="entry name" value="Retrotran_gag_2"/>
    <property type="match status" value="1"/>
</dbReference>
<dbReference type="SUPFAM" id="SSF53098">
    <property type="entry name" value="Ribonuclease H-like"/>
    <property type="match status" value="1"/>
</dbReference>
<feature type="compositionally biased region" description="Polar residues" evidence="18">
    <location>
        <begin position="913"/>
        <end position="925"/>
    </location>
</feature>
<keyword evidence="3" id="KW-0645">Protease</keyword>
<dbReference type="Proteomes" id="UP000469452">
    <property type="component" value="Unassembled WGS sequence"/>
</dbReference>
<reference evidence="20 21" key="1">
    <citation type="submission" date="2019-06" db="EMBL/GenBank/DDBJ databases">
        <title>Genomics analysis of Aphanomyces spp. identifies a new class of oomycete effector associated with host adaptation.</title>
        <authorList>
            <person name="Gaulin E."/>
        </authorList>
    </citation>
    <scope>NUCLEOTIDE SEQUENCE [LARGE SCALE GENOMIC DNA]</scope>
    <source>
        <strain evidence="20 21">E</strain>
    </source>
</reference>
<evidence type="ECO:0000256" key="15">
    <source>
        <dbReference type="ARBA" id="ARBA00023113"/>
    </source>
</evidence>
<dbReference type="SUPFAM" id="SSF57756">
    <property type="entry name" value="Retrovirus zinc finger-like domains"/>
    <property type="match status" value="1"/>
</dbReference>
<evidence type="ECO:0000256" key="10">
    <source>
        <dbReference type="ARBA" id="ARBA00022840"/>
    </source>
</evidence>
<comment type="caution">
    <text evidence="20">The sequence shown here is derived from an EMBL/GenBank/DDBJ whole genome shotgun (WGS) entry which is preliminary data.</text>
</comment>
<dbReference type="VEuPathDB" id="FungiDB:H257_19374"/>
<keyword evidence="12" id="KW-0229">DNA integration</keyword>
<evidence type="ECO:0000256" key="1">
    <source>
        <dbReference type="ARBA" id="ARBA00002180"/>
    </source>
</evidence>
<dbReference type="InterPro" id="IPR036397">
    <property type="entry name" value="RNaseH_sf"/>
</dbReference>
<accession>A0A6A4Z3J1</accession>
<evidence type="ECO:0000256" key="17">
    <source>
        <dbReference type="ARBA" id="ARBA00023268"/>
    </source>
</evidence>
<dbReference type="Pfam" id="PF00665">
    <property type="entry name" value="rve"/>
    <property type="match status" value="1"/>
</dbReference>
<evidence type="ECO:0000256" key="11">
    <source>
        <dbReference type="ARBA" id="ARBA00022842"/>
    </source>
</evidence>
<evidence type="ECO:0000256" key="13">
    <source>
        <dbReference type="ARBA" id="ARBA00022918"/>
    </source>
</evidence>
<keyword evidence="2" id="KW-1188">Viral release from host cell</keyword>
<dbReference type="GO" id="GO:0008270">
    <property type="term" value="F:zinc ion binding"/>
    <property type="evidence" value="ECO:0007669"/>
    <property type="project" value="InterPro"/>
</dbReference>
<dbReference type="EMBL" id="VJMI01020396">
    <property type="protein sequence ID" value="KAF0704540.1"/>
    <property type="molecule type" value="Genomic_DNA"/>
</dbReference>
<dbReference type="Pfam" id="PF07727">
    <property type="entry name" value="RVT_2"/>
    <property type="match status" value="1"/>
</dbReference>
<dbReference type="InterPro" id="IPR001584">
    <property type="entry name" value="Integrase_cat-core"/>
</dbReference>
<keyword evidence="14" id="KW-0808">Transferase</keyword>
<protein>
    <recommendedName>
        <fullName evidence="19">Integrase catalytic domain-containing protein</fullName>
    </recommendedName>
</protein>
<feature type="compositionally biased region" description="Basic and acidic residues" evidence="18">
    <location>
        <begin position="894"/>
        <end position="908"/>
    </location>
</feature>
<dbReference type="SUPFAM" id="SSF56672">
    <property type="entry name" value="DNA/RNA polymerases"/>
    <property type="match status" value="1"/>
</dbReference>
<keyword evidence="4" id="KW-0540">Nuclease</keyword>
<dbReference type="InterPro" id="IPR036875">
    <property type="entry name" value="Znf_CCHC_sf"/>
</dbReference>
<keyword evidence="13" id="KW-0695">RNA-directed DNA polymerase</keyword>
<evidence type="ECO:0000256" key="9">
    <source>
        <dbReference type="ARBA" id="ARBA00022801"/>
    </source>
</evidence>
<dbReference type="GO" id="GO:0006310">
    <property type="term" value="P:DNA recombination"/>
    <property type="evidence" value="ECO:0007669"/>
    <property type="project" value="UniProtKB-KW"/>
</dbReference>
<dbReference type="PROSITE" id="PS50994">
    <property type="entry name" value="INTEGRASE"/>
    <property type="match status" value="1"/>
</dbReference>
<evidence type="ECO:0000256" key="4">
    <source>
        <dbReference type="ARBA" id="ARBA00022722"/>
    </source>
</evidence>
<dbReference type="InterPro" id="IPR054722">
    <property type="entry name" value="PolX-like_BBD"/>
</dbReference>
<feature type="region of interest" description="Disordered" evidence="18">
    <location>
        <begin position="236"/>
        <end position="298"/>
    </location>
</feature>
<organism evidence="20 21">
    <name type="scientific">Aphanomyces astaci</name>
    <name type="common">Crayfish plague agent</name>
    <dbReference type="NCBI Taxonomy" id="112090"/>
    <lineage>
        <taxon>Eukaryota</taxon>
        <taxon>Sar</taxon>
        <taxon>Stramenopiles</taxon>
        <taxon>Oomycota</taxon>
        <taxon>Saprolegniomycetes</taxon>
        <taxon>Saprolegniales</taxon>
        <taxon>Verrucalvaceae</taxon>
        <taxon>Aphanomyces</taxon>
    </lineage>
</organism>
<evidence type="ECO:0000313" key="20">
    <source>
        <dbReference type="EMBL" id="KAF0704540.1"/>
    </source>
</evidence>
<keyword evidence="15" id="KW-0917">Virion maturation</keyword>
<evidence type="ECO:0000256" key="3">
    <source>
        <dbReference type="ARBA" id="ARBA00022670"/>
    </source>
</evidence>
<keyword evidence="16" id="KW-0233">DNA recombination</keyword>
<keyword evidence="5" id="KW-0479">Metal-binding</keyword>
<keyword evidence="14" id="KW-0239">DNA-directed DNA polymerase</keyword>
<dbReference type="GO" id="GO:0004519">
    <property type="term" value="F:endonuclease activity"/>
    <property type="evidence" value="ECO:0007669"/>
    <property type="project" value="UniProtKB-KW"/>
</dbReference>
<feature type="compositionally biased region" description="Low complexity" evidence="18">
    <location>
        <begin position="881"/>
        <end position="893"/>
    </location>
</feature>
<evidence type="ECO:0000256" key="16">
    <source>
        <dbReference type="ARBA" id="ARBA00023172"/>
    </source>
</evidence>
<dbReference type="GO" id="GO:0004190">
    <property type="term" value="F:aspartic-type endopeptidase activity"/>
    <property type="evidence" value="ECO:0007669"/>
    <property type="project" value="UniProtKB-KW"/>
</dbReference>
<dbReference type="GO" id="GO:0003676">
    <property type="term" value="F:nucleic acid binding"/>
    <property type="evidence" value="ECO:0007669"/>
    <property type="project" value="InterPro"/>
</dbReference>
<dbReference type="Pfam" id="PF25597">
    <property type="entry name" value="SH3_retrovirus"/>
    <property type="match status" value="1"/>
</dbReference>
<dbReference type="GO" id="GO:0003964">
    <property type="term" value="F:RNA-directed DNA polymerase activity"/>
    <property type="evidence" value="ECO:0007669"/>
    <property type="project" value="UniProtKB-KW"/>
</dbReference>
<evidence type="ECO:0000256" key="12">
    <source>
        <dbReference type="ARBA" id="ARBA00022908"/>
    </source>
</evidence>
<keyword evidence="14" id="KW-0548">Nucleotidyltransferase</keyword>
<feature type="compositionally biased region" description="Basic and acidic residues" evidence="18">
    <location>
        <begin position="236"/>
        <end position="255"/>
    </location>
</feature>
<evidence type="ECO:0000313" key="21">
    <source>
        <dbReference type="Proteomes" id="UP000469452"/>
    </source>
</evidence>
<evidence type="ECO:0000256" key="18">
    <source>
        <dbReference type="SAM" id="MobiDB-lite"/>
    </source>
</evidence>
<feature type="domain" description="Integrase catalytic" evidence="19">
    <location>
        <begin position="556"/>
        <end position="726"/>
    </location>
</feature>
<dbReference type="Gene3D" id="3.30.420.10">
    <property type="entry name" value="Ribonuclease H-like superfamily/Ribonuclease H"/>
    <property type="match status" value="1"/>
</dbReference>
<evidence type="ECO:0000256" key="2">
    <source>
        <dbReference type="ARBA" id="ARBA00022612"/>
    </source>
</evidence>
<dbReference type="VEuPathDB" id="FungiDB:H257_15637"/>
<name>A0A6A4Z3J1_APHAT</name>
<dbReference type="PANTHER" id="PTHR42648:SF11">
    <property type="entry name" value="TRANSPOSON TY4-P GAG-POL POLYPROTEIN"/>
    <property type="match status" value="1"/>
</dbReference>
<comment type="function">
    <text evidence="1">The aspartyl protease (PR) mediates the proteolytic cleavages of the Gag and Gag-Pol polyproteins after assembly of the VLP.</text>
</comment>
<dbReference type="GO" id="GO:0003887">
    <property type="term" value="F:DNA-directed DNA polymerase activity"/>
    <property type="evidence" value="ECO:0007669"/>
    <property type="project" value="UniProtKB-KW"/>
</dbReference>
<evidence type="ECO:0000256" key="6">
    <source>
        <dbReference type="ARBA" id="ARBA00022741"/>
    </source>
</evidence>
<evidence type="ECO:0000256" key="8">
    <source>
        <dbReference type="ARBA" id="ARBA00022759"/>
    </source>
</evidence>
<dbReference type="InterPro" id="IPR012337">
    <property type="entry name" value="RNaseH-like_sf"/>
</dbReference>
<evidence type="ECO:0000256" key="14">
    <source>
        <dbReference type="ARBA" id="ARBA00022932"/>
    </source>
</evidence>
<dbReference type="InterPro" id="IPR043502">
    <property type="entry name" value="DNA/RNA_pol_sf"/>
</dbReference>
<dbReference type="Pfam" id="PF22936">
    <property type="entry name" value="Pol_BBD"/>
    <property type="match status" value="1"/>
</dbReference>
<dbReference type="GO" id="GO:0015074">
    <property type="term" value="P:DNA integration"/>
    <property type="evidence" value="ECO:0007669"/>
    <property type="project" value="UniProtKB-KW"/>
</dbReference>
<keyword evidence="8" id="KW-0255">Endonuclease</keyword>
<dbReference type="GO" id="GO:0005524">
    <property type="term" value="F:ATP binding"/>
    <property type="evidence" value="ECO:0007669"/>
    <property type="project" value="UniProtKB-KW"/>
</dbReference>
<dbReference type="PANTHER" id="PTHR42648">
    <property type="entry name" value="TRANSPOSASE, PUTATIVE-RELATED"/>
    <property type="match status" value="1"/>
</dbReference>
<dbReference type="InterPro" id="IPR057670">
    <property type="entry name" value="SH3_retrovirus"/>
</dbReference>
<gene>
    <name evidence="20" type="ORF">AaE_014877</name>
</gene>
<keyword evidence="9" id="KW-0378">Hydrolase</keyword>
<keyword evidence="6" id="KW-0547">Nucleotide-binding</keyword>